<keyword evidence="5" id="KW-0963">Cytoplasm</keyword>
<dbReference type="STRING" id="31246.A0A183NDA1"/>
<keyword evidence="8" id="KW-0802">TPR repeat</keyword>
<dbReference type="InterPro" id="IPR011990">
    <property type="entry name" value="TPR-like_helical_dom_sf"/>
</dbReference>
<keyword evidence="4" id="KW-1003">Cell membrane</keyword>
<dbReference type="GO" id="GO:0000132">
    <property type="term" value="P:establishment of mitotic spindle orientation"/>
    <property type="evidence" value="ECO:0007669"/>
    <property type="project" value="TreeGrafter"/>
</dbReference>
<keyword evidence="9" id="KW-0472">Membrane</keyword>
<dbReference type="GO" id="GO:0005092">
    <property type="term" value="F:GDP-dissociation inhibitor activity"/>
    <property type="evidence" value="ECO:0007669"/>
    <property type="project" value="TreeGrafter"/>
</dbReference>
<evidence type="ECO:0000256" key="6">
    <source>
        <dbReference type="ARBA" id="ARBA00022553"/>
    </source>
</evidence>
<reference evidence="10 11" key="1">
    <citation type="submission" date="2018-11" db="EMBL/GenBank/DDBJ databases">
        <authorList>
            <consortium name="Pathogen Informatics"/>
        </authorList>
    </citation>
    <scope>NUCLEOTIDE SEQUENCE [LARGE SCALE GENOMIC DNA]</scope>
    <source>
        <strain>Denwood</strain>
        <strain evidence="11">Zambia</strain>
    </source>
</reference>
<evidence type="ECO:0000256" key="8">
    <source>
        <dbReference type="ARBA" id="ARBA00022803"/>
    </source>
</evidence>
<keyword evidence="11" id="KW-1185">Reference proteome</keyword>
<evidence type="ECO:0000256" key="1">
    <source>
        <dbReference type="ARBA" id="ARBA00004236"/>
    </source>
</evidence>
<dbReference type="GO" id="GO:0001965">
    <property type="term" value="F:G-protein alpha-subunit binding"/>
    <property type="evidence" value="ECO:0007669"/>
    <property type="project" value="TreeGrafter"/>
</dbReference>
<dbReference type="GO" id="GO:0005938">
    <property type="term" value="C:cell cortex"/>
    <property type="evidence" value="ECO:0007669"/>
    <property type="project" value="TreeGrafter"/>
</dbReference>
<dbReference type="GO" id="GO:0005886">
    <property type="term" value="C:plasma membrane"/>
    <property type="evidence" value="ECO:0007669"/>
    <property type="project" value="UniProtKB-SubCell"/>
</dbReference>
<evidence type="ECO:0000256" key="9">
    <source>
        <dbReference type="ARBA" id="ARBA00023136"/>
    </source>
</evidence>
<protein>
    <submittedName>
        <fullName evidence="10">Uncharacterized protein</fullName>
    </submittedName>
</protein>
<evidence type="ECO:0000313" key="10">
    <source>
        <dbReference type="EMBL" id="VDO67393.1"/>
    </source>
</evidence>
<comment type="similarity">
    <text evidence="3">Belongs to the GPSM family.</text>
</comment>
<gene>
    <name evidence="10" type="ORF">SMTD_LOCUS87</name>
</gene>
<dbReference type="PANTHER" id="PTHR45954:SF1">
    <property type="entry name" value="LD33695P"/>
    <property type="match status" value="1"/>
</dbReference>
<evidence type="ECO:0000313" key="11">
    <source>
        <dbReference type="Proteomes" id="UP000269396"/>
    </source>
</evidence>
<dbReference type="EMBL" id="UZAL01000058">
    <property type="protein sequence ID" value="VDO67393.1"/>
    <property type="molecule type" value="Genomic_DNA"/>
</dbReference>
<organism evidence="10 11">
    <name type="scientific">Schistosoma mattheei</name>
    <dbReference type="NCBI Taxonomy" id="31246"/>
    <lineage>
        <taxon>Eukaryota</taxon>
        <taxon>Metazoa</taxon>
        <taxon>Spiralia</taxon>
        <taxon>Lophotrochozoa</taxon>
        <taxon>Platyhelminthes</taxon>
        <taxon>Trematoda</taxon>
        <taxon>Digenea</taxon>
        <taxon>Strigeidida</taxon>
        <taxon>Schistosomatoidea</taxon>
        <taxon>Schistosomatidae</taxon>
        <taxon>Schistosoma</taxon>
    </lineage>
</organism>
<evidence type="ECO:0000256" key="5">
    <source>
        <dbReference type="ARBA" id="ARBA00022490"/>
    </source>
</evidence>
<comment type="subcellular location">
    <subcellularLocation>
        <location evidence="1">Cell membrane</location>
    </subcellularLocation>
    <subcellularLocation>
        <location evidence="2">Cytoplasm</location>
    </subcellularLocation>
</comment>
<proteinExistence type="inferred from homology"/>
<dbReference type="FunFam" id="1.25.40.10:FF:000043">
    <property type="entry name" value="G-protein-signaling modulator 2 isoform X1"/>
    <property type="match status" value="1"/>
</dbReference>
<dbReference type="InterPro" id="IPR052386">
    <property type="entry name" value="GPSM"/>
</dbReference>
<dbReference type="SMART" id="SM00028">
    <property type="entry name" value="TPR"/>
    <property type="match status" value="4"/>
</dbReference>
<name>A0A183NDA1_9TREM</name>
<dbReference type="AlphaFoldDB" id="A0A183NDA1"/>
<evidence type="ECO:0000256" key="7">
    <source>
        <dbReference type="ARBA" id="ARBA00022737"/>
    </source>
</evidence>
<dbReference type="InterPro" id="IPR019734">
    <property type="entry name" value="TPR_rpt"/>
</dbReference>
<dbReference type="Gene3D" id="1.25.40.10">
    <property type="entry name" value="Tetratricopeptide repeat domain"/>
    <property type="match status" value="1"/>
</dbReference>
<dbReference type="PANTHER" id="PTHR45954">
    <property type="entry name" value="LD33695P"/>
    <property type="match status" value="1"/>
</dbReference>
<dbReference type="Pfam" id="PF13424">
    <property type="entry name" value="TPR_12"/>
    <property type="match status" value="2"/>
</dbReference>
<keyword evidence="7" id="KW-0677">Repeat</keyword>
<dbReference type="SUPFAM" id="SSF48452">
    <property type="entry name" value="TPR-like"/>
    <property type="match status" value="2"/>
</dbReference>
<sequence length="250" mass="28077">MTYSNSTIPTPCLDLAMEGERFCREGDWNKGISYFLKALAIGTDDLSCLSVVYCQLGNAYFYRQDYARALEYHRWNLALARRMGDGIGEAFATGNLGNTLQMMGKYDEAIMCFTHELAIARQLNDKRTEAGALYNLGSVYQAKGKQWLPDSGEFPADAVKAQRKAAEYYKMGLELVRALGDRPAEGRALGSLANAYYLLSNFTEAIECYRERLKIAKEFGDLTAQRRAHSNIGNAFIFLADFNAAVEHYR</sequence>
<dbReference type="Proteomes" id="UP000269396">
    <property type="component" value="Unassembled WGS sequence"/>
</dbReference>
<evidence type="ECO:0000256" key="2">
    <source>
        <dbReference type="ARBA" id="ARBA00004496"/>
    </source>
</evidence>
<accession>A0A183NDA1</accession>
<keyword evidence="6" id="KW-0597">Phosphoprotein</keyword>
<evidence type="ECO:0000256" key="4">
    <source>
        <dbReference type="ARBA" id="ARBA00022475"/>
    </source>
</evidence>
<evidence type="ECO:0000256" key="3">
    <source>
        <dbReference type="ARBA" id="ARBA00006600"/>
    </source>
</evidence>